<dbReference type="EMBL" id="JAAKZF010000001">
    <property type="protein sequence ID" value="NGO49848.1"/>
    <property type="molecule type" value="Genomic_DNA"/>
</dbReference>
<feature type="domain" description="Glycosyl transferase family 25" evidence="1">
    <location>
        <begin position="4"/>
        <end position="175"/>
    </location>
</feature>
<evidence type="ECO:0000313" key="3">
    <source>
        <dbReference type="Proteomes" id="UP001642900"/>
    </source>
</evidence>
<protein>
    <submittedName>
        <fullName evidence="2">Glycosyltransferase family 25 protein</fullName>
    </submittedName>
</protein>
<dbReference type="Pfam" id="PF01755">
    <property type="entry name" value="Glyco_transf_25"/>
    <property type="match status" value="1"/>
</dbReference>
<dbReference type="Proteomes" id="UP001642900">
    <property type="component" value="Unassembled WGS sequence"/>
</dbReference>
<name>A0A6G4W695_9HYPH</name>
<accession>A0A6G4W695</accession>
<organism evidence="2 3">
    <name type="scientific">Allomesorhizobium camelthorni</name>
    <dbReference type="NCBI Taxonomy" id="475069"/>
    <lineage>
        <taxon>Bacteria</taxon>
        <taxon>Pseudomonadati</taxon>
        <taxon>Pseudomonadota</taxon>
        <taxon>Alphaproteobacteria</taxon>
        <taxon>Hyphomicrobiales</taxon>
        <taxon>Phyllobacteriaceae</taxon>
        <taxon>Allomesorhizobium</taxon>
    </lineage>
</organism>
<sequence>MVPEILVINLDRSQDRLEFIASQMQRLGLVFTRLRATDATMIGDDEFDRLGGTYMRPLSRTELACLHSHSRAWRHCVDNNRPVLVLEDDVVLSEKLPSWLAELDDIDLLDILNLETRGAEKWVSRRPFSSAPKSGIRHYRLFVDRGGSGGYLVRPAAAHRLLQRAKHYAAPSDAFLNFAGIPRLQAEPGLATPLYASAGAQDGFRGAFKTTISQPSKQSRLDAFVRRPQFKLRRLAGHFAMTARKLGTLPRGVKRPIAVCPTILDHAAKRSA</sequence>
<comment type="caution">
    <text evidence="2">The sequence shown here is derived from an EMBL/GenBank/DDBJ whole genome shotgun (WGS) entry which is preliminary data.</text>
</comment>
<reference evidence="2 3" key="1">
    <citation type="submission" date="2020-02" db="EMBL/GenBank/DDBJ databases">
        <title>Genome sequence of strain CCNWXJ40-4.</title>
        <authorList>
            <person name="Gao J."/>
            <person name="Sun J."/>
        </authorList>
    </citation>
    <scope>NUCLEOTIDE SEQUENCE [LARGE SCALE GENOMIC DNA]</scope>
    <source>
        <strain evidence="2 3">CCNWXJ 40-4</strain>
    </source>
</reference>
<gene>
    <name evidence="2" type="ORF">G6N73_01430</name>
</gene>
<dbReference type="InterPro" id="IPR002654">
    <property type="entry name" value="Glyco_trans_25"/>
</dbReference>
<dbReference type="CDD" id="cd06532">
    <property type="entry name" value="Glyco_transf_25"/>
    <property type="match status" value="1"/>
</dbReference>
<evidence type="ECO:0000259" key="1">
    <source>
        <dbReference type="Pfam" id="PF01755"/>
    </source>
</evidence>
<dbReference type="AlphaFoldDB" id="A0A6G4W695"/>
<proteinExistence type="predicted"/>
<keyword evidence="3" id="KW-1185">Reference proteome</keyword>
<dbReference type="RefSeq" id="WP_165022218.1">
    <property type="nucleotide sequence ID" value="NZ_JAAKZF010000001.1"/>
</dbReference>
<evidence type="ECO:0000313" key="2">
    <source>
        <dbReference type="EMBL" id="NGO49848.1"/>
    </source>
</evidence>